<evidence type="ECO:0000313" key="2">
    <source>
        <dbReference type="Proteomes" id="UP000675781"/>
    </source>
</evidence>
<comment type="caution">
    <text evidence="1">The sequence shown here is derived from an EMBL/GenBank/DDBJ whole genome shotgun (WGS) entry which is preliminary data.</text>
</comment>
<name>A0A941EUZ0_9ACTN</name>
<dbReference type="EMBL" id="JAGSOG010000171">
    <property type="protein sequence ID" value="MBR7836928.1"/>
    <property type="molecule type" value="Genomic_DNA"/>
</dbReference>
<accession>A0A941EUZ0</accession>
<reference evidence="1" key="1">
    <citation type="submission" date="2021-04" db="EMBL/GenBank/DDBJ databases">
        <title>Genome based classification of Actinospica acidithermotolerans sp. nov., an actinobacterium isolated from an Indonesian hot spring.</title>
        <authorList>
            <person name="Kusuma A.B."/>
            <person name="Putra K.E."/>
            <person name="Nafisah S."/>
            <person name="Loh J."/>
            <person name="Nouioui I."/>
            <person name="Goodfellow M."/>
        </authorList>
    </citation>
    <scope>NUCLEOTIDE SEQUENCE</scope>
    <source>
        <strain evidence="1">CSCA 57</strain>
    </source>
</reference>
<gene>
    <name evidence="1" type="ORF">KDL01_26860</name>
</gene>
<dbReference type="Proteomes" id="UP000675781">
    <property type="component" value="Unassembled WGS sequence"/>
</dbReference>
<protein>
    <submittedName>
        <fullName evidence="1">Uncharacterized protein</fullName>
    </submittedName>
</protein>
<proteinExistence type="predicted"/>
<keyword evidence="2" id="KW-1185">Reference proteome</keyword>
<feature type="non-terminal residue" evidence="1">
    <location>
        <position position="1"/>
    </location>
</feature>
<sequence length="104" mass="11842">TNKHLRVLMTGLLGRPYSTNQASYDLARLARNQLIERVPGRNVYTVTRDGLLFAHLYTKVYQRVLFPLMARDRPNAPPELHAAFDTIERVVNERIAAARVPIAT</sequence>
<dbReference type="AlphaFoldDB" id="A0A941EUZ0"/>
<organism evidence="1 2">
    <name type="scientific">Actinospica durhamensis</name>
    <dbReference type="NCBI Taxonomy" id="1508375"/>
    <lineage>
        <taxon>Bacteria</taxon>
        <taxon>Bacillati</taxon>
        <taxon>Actinomycetota</taxon>
        <taxon>Actinomycetes</taxon>
        <taxon>Catenulisporales</taxon>
        <taxon>Actinospicaceae</taxon>
        <taxon>Actinospica</taxon>
    </lineage>
</organism>
<evidence type="ECO:0000313" key="1">
    <source>
        <dbReference type="EMBL" id="MBR7836928.1"/>
    </source>
</evidence>